<evidence type="ECO:0000256" key="1">
    <source>
        <dbReference type="SAM" id="MobiDB-lite"/>
    </source>
</evidence>
<feature type="region of interest" description="Disordered" evidence="1">
    <location>
        <begin position="28"/>
        <end position="61"/>
    </location>
</feature>
<evidence type="ECO:0000313" key="3">
    <source>
        <dbReference type="Proteomes" id="UP000886595"/>
    </source>
</evidence>
<dbReference type="Proteomes" id="UP000886595">
    <property type="component" value="Unassembled WGS sequence"/>
</dbReference>
<keyword evidence="3" id="KW-1185">Reference proteome</keyword>
<comment type="caution">
    <text evidence="2">The sequence shown here is derived from an EMBL/GenBank/DDBJ whole genome shotgun (WGS) entry which is preliminary data.</text>
</comment>
<organism evidence="2 3">
    <name type="scientific">Brassica carinata</name>
    <name type="common">Ethiopian mustard</name>
    <name type="synonym">Abyssinian cabbage</name>
    <dbReference type="NCBI Taxonomy" id="52824"/>
    <lineage>
        <taxon>Eukaryota</taxon>
        <taxon>Viridiplantae</taxon>
        <taxon>Streptophyta</taxon>
        <taxon>Embryophyta</taxon>
        <taxon>Tracheophyta</taxon>
        <taxon>Spermatophyta</taxon>
        <taxon>Magnoliopsida</taxon>
        <taxon>eudicotyledons</taxon>
        <taxon>Gunneridae</taxon>
        <taxon>Pentapetalae</taxon>
        <taxon>rosids</taxon>
        <taxon>malvids</taxon>
        <taxon>Brassicales</taxon>
        <taxon>Brassicaceae</taxon>
        <taxon>Brassiceae</taxon>
        <taxon>Brassica</taxon>
    </lineage>
</organism>
<name>A0A8X7TY21_BRACI</name>
<dbReference type="EMBL" id="JAAMPC010000015">
    <property type="protein sequence ID" value="KAG2257641.1"/>
    <property type="molecule type" value="Genomic_DNA"/>
</dbReference>
<evidence type="ECO:0000313" key="2">
    <source>
        <dbReference type="EMBL" id="KAG2257641.1"/>
    </source>
</evidence>
<sequence length="87" mass="10048">MVVESLPSFQGMEKLPVEFLPGKKAEQTRFKPAIPKAEPIKRKTHASWNREAGNKDDEDRGLPRKRSLFLVHLRFIYNVKQNVLADC</sequence>
<dbReference type="OrthoDB" id="10442304at2759"/>
<feature type="compositionally biased region" description="Basic and acidic residues" evidence="1">
    <location>
        <begin position="52"/>
        <end position="61"/>
    </location>
</feature>
<protein>
    <submittedName>
        <fullName evidence="2">Uncharacterized protein</fullName>
    </submittedName>
</protein>
<gene>
    <name evidence="2" type="ORF">Bca52824_076935</name>
</gene>
<proteinExistence type="predicted"/>
<accession>A0A8X7TY21</accession>
<reference evidence="2 3" key="1">
    <citation type="submission" date="2020-02" db="EMBL/GenBank/DDBJ databases">
        <authorList>
            <person name="Ma Q."/>
            <person name="Huang Y."/>
            <person name="Song X."/>
            <person name="Pei D."/>
        </authorList>
    </citation>
    <scope>NUCLEOTIDE SEQUENCE [LARGE SCALE GENOMIC DNA]</scope>
    <source>
        <strain evidence="2">Sxm20200214</strain>
        <tissue evidence="2">Leaf</tissue>
    </source>
</reference>
<dbReference type="AlphaFoldDB" id="A0A8X7TY21"/>